<evidence type="ECO:0000313" key="1">
    <source>
        <dbReference type="EMBL" id="GJD92876.1"/>
    </source>
</evidence>
<dbReference type="SUPFAM" id="SSF88697">
    <property type="entry name" value="PUA domain-like"/>
    <property type="match status" value="1"/>
</dbReference>
<proteinExistence type="predicted"/>
<organism evidence="1 2">
    <name type="scientific">Methylobacterium iners</name>
    <dbReference type="NCBI Taxonomy" id="418707"/>
    <lineage>
        <taxon>Bacteria</taxon>
        <taxon>Pseudomonadati</taxon>
        <taxon>Pseudomonadota</taxon>
        <taxon>Alphaproteobacteria</taxon>
        <taxon>Hyphomicrobiales</taxon>
        <taxon>Methylobacteriaceae</taxon>
        <taxon>Methylobacterium</taxon>
    </lineage>
</organism>
<evidence type="ECO:0000313" key="2">
    <source>
        <dbReference type="Proteomes" id="UP001055125"/>
    </source>
</evidence>
<protein>
    <recommendedName>
        <fullName evidence="3">ASCH domain-containing protein</fullName>
    </recommendedName>
</protein>
<reference evidence="1" key="2">
    <citation type="submission" date="2021-08" db="EMBL/GenBank/DDBJ databases">
        <authorList>
            <person name="Tani A."/>
            <person name="Ola A."/>
            <person name="Ogura Y."/>
            <person name="Katsura K."/>
            <person name="Hayashi T."/>
        </authorList>
    </citation>
    <scope>NUCLEOTIDE SEQUENCE</scope>
    <source>
        <strain evidence="1">DSM 19015</strain>
    </source>
</reference>
<comment type="caution">
    <text evidence="1">The sequence shown here is derived from an EMBL/GenBank/DDBJ whole genome shotgun (WGS) entry which is preliminary data.</text>
</comment>
<accession>A0ABQ4RQ35</accession>
<name>A0ABQ4RQ35_9HYPH</name>
<dbReference type="Gene3D" id="2.30.130.30">
    <property type="entry name" value="Hypothetical protein"/>
    <property type="match status" value="1"/>
</dbReference>
<evidence type="ECO:0008006" key="3">
    <source>
        <dbReference type="Google" id="ProtNLM"/>
    </source>
</evidence>
<dbReference type="Proteomes" id="UP001055125">
    <property type="component" value="Unassembled WGS sequence"/>
</dbReference>
<dbReference type="RefSeq" id="WP_238241926.1">
    <property type="nucleotide sequence ID" value="NZ_BPQP01000001.1"/>
</dbReference>
<reference evidence="1" key="1">
    <citation type="journal article" date="2021" name="Front. Microbiol.">
        <title>Comprehensive Comparative Genomics and Phenotyping of Methylobacterium Species.</title>
        <authorList>
            <person name="Alessa O."/>
            <person name="Ogura Y."/>
            <person name="Fujitani Y."/>
            <person name="Takami H."/>
            <person name="Hayashi T."/>
            <person name="Sahin N."/>
            <person name="Tani A."/>
        </authorList>
    </citation>
    <scope>NUCLEOTIDE SEQUENCE</scope>
    <source>
        <strain evidence="1">DSM 19015</strain>
    </source>
</reference>
<gene>
    <name evidence="1" type="ORF">OCOJLMKI_0059</name>
</gene>
<sequence>MPNLPCITIWQPWATLIVLGAKPYEFRGWAAPRALRGKRIGIHAGARKVKRDEIADLLVRLRSDEAWTTCLRPDIAIPILEKAHTSPGILPLSHVLGTAVLGEPVRADQIVGEFGGVLNDSDRAEHCNFAWPLTGILPFEPPIAAKGAQGFWPWTAPADALDIGAAA</sequence>
<dbReference type="InterPro" id="IPR015947">
    <property type="entry name" value="PUA-like_sf"/>
</dbReference>
<keyword evidence="2" id="KW-1185">Reference proteome</keyword>
<dbReference type="EMBL" id="BPQP01000001">
    <property type="protein sequence ID" value="GJD92876.1"/>
    <property type="molecule type" value="Genomic_DNA"/>
</dbReference>